<evidence type="ECO:0000256" key="4">
    <source>
        <dbReference type="ARBA" id="ARBA00022763"/>
    </source>
</evidence>
<dbReference type="CDD" id="cd00056">
    <property type="entry name" value="ENDO3c"/>
    <property type="match status" value="1"/>
</dbReference>
<evidence type="ECO:0000313" key="14">
    <source>
        <dbReference type="EMBL" id="KAK9096101.1"/>
    </source>
</evidence>
<evidence type="ECO:0000259" key="13">
    <source>
        <dbReference type="SMART" id="SM00478"/>
    </source>
</evidence>
<comment type="subcellular location">
    <subcellularLocation>
        <location evidence="1">Nucleus</location>
    </subcellularLocation>
</comment>
<evidence type="ECO:0000256" key="6">
    <source>
        <dbReference type="ARBA" id="ARBA00023204"/>
    </source>
</evidence>
<keyword evidence="7" id="KW-0456">Lyase</keyword>
<dbReference type="GO" id="GO:0140078">
    <property type="term" value="F:class I DNA-(apurinic or apyrimidinic site) endonuclease activity"/>
    <property type="evidence" value="ECO:0007669"/>
    <property type="project" value="UniProtKB-EC"/>
</dbReference>
<feature type="domain" description="HhH-GPD" evidence="13">
    <location>
        <begin position="494"/>
        <end position="650"/>
    </location>
</feature>
<evidence type="ECO:0000313" key="15">
    <source>
        <dbReference type="Proteomes" id="UP001417504"/>
    </source>
</evidence>
<gene>
    <name evidence="14" type="ORF">Sjap_021598</name>
</gene>
<dbReference type="EC" id="4.2.99.18" evidence="3"/>
<sequence>MTRGLHGLRPGVPNCMGKLGPSQRDRELVGEKRRVAVRVREREVSEIVREMEMERSRVRERRERSRVERRDGRSSEQRREMGGQERGEDEMREMRERHSYVVKLCNSQVQTTFPDLSGLLGETPSSFETNSIASLRDSSVYLEKFSTATTLPVTGIFNKMLTSSSVMDISPNAVNRTARERSRWVIFGLHNIPTNNTATTPSYLWLGCGGFFHCWPAGLIPVSTTPTTAPHRDMRSLILDVILTDLRPRTPSQLALSPFDDDGMCLPLTTDITRRRGAKQERRAKKQRRNKAELRQRASRPKEKAATTDARCARARCALVGSPSTSSLETVHFPQAISDRERHSLRFPPIMKKRPRPKTPSTPPTPQTIQTLQPILKTNNITDTHHLPFKHTKRSLTTDPPLNWVPLNLGKPELFLPLTFPTGQTFRWKQTGPFQFTGVLGTHLISLKQLNNGSGDVAYHVHTTTDHEAKAREALVDFLNVGVSLVEIWGAFSASDSRITKMVDFVSALGDRLGTVEGLDFYEFPSLDRLALVSKAEFRAAGFGYRAKYIVGAVEALQSKPGGGAKWLASLRDLGLCDVIEALSTLPGVGPKVAACIALFSLDQHHAVPVDTHVWQIATRYLTPELAGVRLTPKLCNRVAEAFVIKYGKYAGWAQTVLFIAELPSQKALLPSTPVTTKKTKTVRKKDKAKDADL</sequence>
<organism evidence="14 15">
    <name type="scientific">Stephania japonica</name>
    <dbReference type="NCBI Taxonomy" id="461633"/>
    <lineage>
        <taxon>Eukaryota</taxon>
        <taxon>Viridiplantae</taxon>
        <taxon>Streptophyta</taxon>
        <taxon>Embryophyta</taxon>
        <taxon>Tracheophyta</taxon>
        <taxon>Spermatophyta</taxon>
        <taxon>Magnoliopsida</taxon>
        <taxon>Ranunculales</taxon>
        <taxon>Menispermaceae</taxon>
        <taxon>Menispermoideae</taxon>
        <taxon>Cissampelideae</taxon>
        <taxon>Stephania</taxon>
    </lineage>
</organism>
<comment type="catalytic activity">
    <reaction evidence="11">
        <text>2'-deoxyribonucleotide-(2'-deoxyribose 5'-phosphate)-2'-deoxyribonucleotide-DNA = a 3'-end 2'-deoxyribonucleotide-(2,3-dehydro-2,3-deoxyribose 5'-phosphate)-DNA + a 5'-end 5'-phospho-2'-deoxyribonucleoside-DNA + H(+)</text>
        <dbReference type="Rhea" id="RHEA:66592"/>
        <dbReference type="Rhea" id="RHEA-COMP:13180"/>
        <dbReference type="Rhea" id="RHEA-COMP:16897"/>
        <dbReference type="Rhea" id="RHEA-COMP:17067"/>
        <dbReference type="ChEBI" id="CHEBI:15378"/>
        <dbReference type="ChEBI" id="CHEBI:136412"/>
        <dbReference type="ChEBI" id="CHEBI:157695"/>
        <dbReference type="ChEBI" id="CHEBI:167181"/>
        <dbReference type="EC" id="4.2.99.18"/>
    </reaction>
</comment>
<dbReference type="SUPFAM" id="SSF55945">
    <property type="entry name" value="TATA-box binding protein-like"/>
    <property type="match status" value="1"/>
</dbReference>
<evidence type="ECO:0000256" key="8">
    <source>
        <dbReference type="ARBA" id="ARBA00023242"/>
    </source>
</evidence>
<dbReference type="Gene3D" id="1.10.340.30">
    <property type="entry name" value="Hypothetical protein, domain 2"/>
    <property type="match status" value="1"/>
</dbReference>
<dbReference type="PANTHER" id="PTHR10242:SF2">
    <property type="entry name" value="N-GLYCOSYLASE_DNA LYASE"/>
    <property type="match status" value="1"/>
</dbReference>
<keyword evidence="5" id="KW-0378">Hydrolase</keyword>
<keyword evidence="8" id="KW-0539">Nucleus</keyword>
<dbReference type="Gene3D" id="3.30.310.40">
    <property type="match status" value="1"/>
</dbReference>
<dbReference type="InterPro" id="IPR011257">
    <property type="entry name" value="DNA_glycosylase"/>
</dbReference>
<dbReference type="Gene3D" id="1.10.1670.10">
    <property type="entry name" value="Helix-hairpin-Helix base-excision DNA repair enzymes (C-terminal)"/>
    <property type="match status" value="1"/>
</dbReference>
<evidence type="ECO:0000256" key="10">
    <source>
        <dbReference type="ARBA" id="ARBA00023295"/>
    </source>
</evidence>
<feature type="compositionally biased region" description="Basic and acidic residues" evidence="12">
    <location>
        <begin position="46"/>
        <end position="86"/>
    </location>
</feature>
<evidence type="ECO:0000256" key="1">
    <source>
        <dbReference type="ARBA" id="ARBA00004123"/>
    </source>
</evidence>
<feature type="compositionally biased region" description="Basic and acidic residues" evidence="12">
    <location>
        <begin position="290"/>
        <end position="306"/>
    </location>
</feature>
<dbReference type="GO" id="GO:0034039">
    <property type="term" value="F:8-oxo-7,8-dihydroguanine DNA N-glycosylase activity"/>
    <property type="evidence" value="ECO:0007669"/>
    <property type="project" value="TreeGrafter"/>
</dbReference>
<feature type="region of interest" description="Disordered" evidence="12">
    <location>
        <begin position="350"/>
        <end position="369"/>
    </location>
</feature>
<keyword evidence="9" id="KW-0511">Multifunctional enzyme</keyword>
<dbReference type="GO" id="GO:0003684">
    <property type="term" value="F:damaged DNA binding"/>
    <property type="evidence" value="ECO:0007669"/>
    <property type="project" value="InterPro"/>
</dbReference>
<evidence type="ECO:0000256" key="5">
    <source>
        <dbReference type="ARBA" id="ARBA00022801"/>
    </source>
</evidence>
<dbReference type="PANTHER" id="PTHR10242">
    <property type="entry name" value="8-OXOGUANINE DNA GLYCOSYLASE"/>
    <property type="match status" value="1"/>
</dbReference>
<evidence type="ECO:0000256" key="7">
    <source>
        <dbReference type="ARBA" id="ARBA00023239"/>
    </source>
</evidence>
<evidence type="ECO:0000256" key="12">
    <source>
        <dbReference type="SAM" id="MobiDB-lite"/>
    </source>
</evidence>
<dbReference type="SMART" id="SM00478">
    <property type="entry name" value="ENDO3c"/>
    <property type="match status" value="1"/>
</dbReference>
<dbReference type="SUPFAM" id="SSF48150">
    <property type="entry name" value="DNA-glycosylase"/>
    <property type="match status" value="1"/>
</dbReference>
<keyword evidence="15" id="KW-1185">Reference proteome</keyword>
<evidence type="ECO:0000256" key="9">
    <source>
        <dbReference type="ARBA" id="ARBA00023268"/>
    </source>
</evidence>
<dbReference type="GO" id="GO:0005634">
    <property type="term" value="C:nucleus"/>
    <property type="evidence" value="ECO:0007669"/>
    <property type="project" value="UniProtKB-SubCell"/>
</dbReference>
<dbReference type="Pfam" id="PF07934">
    <property type="entry name" value="OGG_N"/>
    <property type="match status" value="1"/>
</dbReference>
<evidence type="ECO:0000256" key="2">
    <source>
        <dbReference type="ARBA" id="ARBA00010679"/>
    </source>
</evidence>
<evidence type="ECO:0000256" key="3">
    <source>
        <dbReference type="ARBA" id="ARBA00012720"/>
    </source>
</evidence>
<dbReference type="GO" id="GO:0006289">
    <property type="term" value="P:nucleotide-excision repair"/>
    <property type="evidence" value="ECO:0007669"/>
    <property type="project" value="InterPro"/>
</dbReference>
<name>A0AAP0EMR7_9MAGN</name>
<feature type="region of interest" description="Disordered" evidence="12">
    <location>
        <begin position="271"/>
        <end position="311"/>
    </location>
</feature>
<evidence type="ECO:0000256" key="11">
    <source>
        <dbReference type="ARBA" id="ARBA00044632"/>
    </source>
</evidence>
<dbReference type="InterPro" id="IPR052054">
    <property type="entry name" value="Oxidative_DNA_repair_enzyme"/>
</dbReference>
<feature type="region of interest" description="Disordered" evidence="12">
    <location>
        <begin position="46"/>
        <end position="91"/>
    </location>
</feature>
<proteinExistence type="inferred from homology"/>
<dbReference type="AlphaFoldDB" id="A0AAP0EMR7"/>
<keyword evidence="6" id="KW-0234">DNA repair</keyword>
<dbReference type="EMBL" id="JBBNAE010000009">
    <property type="protein sequence ID" value="KAK9096101.1"/>
    <property type="molecule type" value="Genomic_DNA"/>
</dbReference>
<keyword evidence="10" id="KW-0326">Glycosidase</keyword>
<dbReference type="InterPro" id="IPR023170">
    <property type="entry name" value="HhH_base_excis_C"/>
</dbReference>
<dbReference type="Proteomes" id="UP001417504">
    <property type="component" value="Unassembled WGS sequence"/>
</dbReference>
<keyword evidence="4" id="KW-0227">DNA damage</keyword>
<reference evidence="14 15" key="1">
    <citation type="submission" date="2024-01" db="EMBL/GenBank/DDBJ databases">
        <title>Genome assemblies of Stephania.</title>
        <authorList>
            <person name="Yang L."/>
        </authorList>
    </citation>
    <scope>NUCLEOTIDE SEQUENCE [LARGE SCALE GENOMIC DNA]</scope>
    <source>
        <strain evidence="14">QJT</strain>
        <tissue evidence="14">Leaf</tissue>
    </source>
</reference>
<dbReference type="FunFam" id="1.10.1670.10:FF:000005">
    <property type="entry name" value="N-glycosylase/DNA lyase OGG1"/>
    <property type="match status" value="1"/>
</dbReference>
<accession>A0AAP0EMR7</accession>
<feature type="compositionally biased region" description="Basic and acidic residues" evidence="12">
    <location>
        <begin position="272"/>
        <end position="281"/>
    </location>
</feature>
<dbReference type="InterPro" id="IPR003265">
    <property type="entry name" value="HhH-GPD_domain"/>
</dbReference>
<protein>
    <recommendedName>
        <fullName evidence="3">DNA-(apurinic or apyrimidinic site) lyase</fullName>
        <ecNumber evidence="3">4.2.99.18</ecNumber>
    </recommendedName>
</protein>
<dbReference type="GO" id="GO:0006285">
    <property type="term" value="P:base-excision repair, AP site formation"/>
    <property type="evidence" value="ECO:0007669"/>
    <property type="project" value="TreeGrafter"/>
</dbReference>
<comment type="similarity">
    <text evidence="2">Belongs to the type-1 OGG1 family.</text>
</comment>
<feature type="region of interest" description="Disordered" evidence="12">
    <location>
        <begin position="1"/>
        <end position="29"/>
    </location>
</feature>
<comment type="caution">
    <text evidence="14">The sequence shown here is derived from an EMBL/GenBank/DDBJ whole genome shotgun (WGS) entry which is preliminary data.</text>
</comment>
<dbReference type="InterPro" id="IPR012904">
    <property type="entry name" value="OGG_N"/>
</dbReference>